<dbReference type="PANTHER" id="PTHR43377">
    <property type="entry name" value="BILIVERDIN REDUCTASE A"/>
    <property type="match status" value="1"/>
</dbReference>
<dbReference type="SUPFAM" id="SSF55347">
    <property type="entry name" value="Glyceraldehyde-3-phosphate dehydrogenase-like, C-terminal domain"/>
    <property type="match status" value="1"/>
</dbReference>
<feature type="domain" description="Gfo/Idh/MocA-like oxidoreductase N-terminal" evidence="1">
    <location>
        <begin position="3"/>
        <end position="124"/>
    </location>
</feature>
<dbReference type="Pfam" id="PF22725">
    <property type="entry name" value="GFO_IDH_MocA_C3"/>
    <property type="match status" value="1"/>
</dbReference>
<dbReference type="EMBL" id="HF951689">
    <property type="protein sequence ID" value="CCW35561.1"/>
    <property type="molecule type" value="Genomic_DNA"/>
</dbReference>
<dbReference type="Pfam" id="PF01408">
    <property type="entry name" value="GFO_IDH_MocA"/>
    <property type="match status" value="1"/>
</dbReference>
<evidence type="ECO:0000259" key="1">
    <source>
        <dbReference type="Pfam" id="PF01408"/>
    </source>
</evidence>
<dbReference type="AlphaFoldDB" id="S0EV23"/>
<dbReference type="KEGG" id="ccz:CCALI_01748"/>
<dbReference type="InterPro" id="IPR051450">
    <property type="entry name" value="Gfo/Idh/MocA_Oxidoreductases"/>
</dbReference>
<evidence type="ECO:0000313" key="3">
    <source>
        <dbReference type="EMBL" id="CCW35561.1"/>
    </source>
</evidence>
<dbReference type="InterPro" id="IPR000683">
    <property type="entry name" value="Gfo/Idh/MocA-like_OxRdtase_N"/>
</dbReference>
<sequence>MTLKVAVIGAGGIGARHGQVYMRHPDAELLGYCDIDAARADRLAARDGVKSWHSVKEMLADVGDKLQAVSVCTAGPENGGHHYEPTMQCFEAGLHVLCEKPISNNIHHAREMVETARKKGLYFGINLNHRFTPPAAKAKEWVQSGKLGHLLLMNMTMWIDNPNESSPWFHIRALHPHSLDIMRYYCGPVRKVHAFFNRAPKSDGPGGKRVCWSNVQVNLLFENDVVGHLTGSYDANPAHNLERCEVMGTEGRFVLENLYEELTFYPRRSPELTVIRNSIMGGMTGFDQTFDRRIGRWIEQVNAGVPRDQIEASGEDGLAVQEIIEAAIQSWENNCVVDVERG</sequence>
<dbReference type="RefSeq" id="WP_016483090.1">
    <property type="nucleotide sequence ID" value="NC_021487.1"/>
</dbReference>
<dbReference type="GO" id="GO:0000166">
    <property type="term" value="F:nucleotide binding"/>
    <property type="evidence" value="ECO:0007669"/>
    <property type="project" value="InterPro"/>
</dbReference>
<reference evidence="4" key="1">
    <citation type="submission" date="2013-03" db="EMBL/GenBank/DDBJ databases">
        <title>Genome sequence of Chthonomonas calidirosea, the first sequenced genome from the Armatimonadetes phylum (formally candidate division OP10).</title>
        <authorList>
            <person name="Lee K.C.Y."/>
            <person name="Morgan X.C."/>
            <person name="Dunfield P.F."/>
            <person name="Tamas I."/>
            <person name="Houghton K.M."/>
            <person name="Vyssotski M."/>
            <person name="Ryan J.L.J."/>
            <person name="Lagutin K."/>
            <person name="McDonald I.R."/>
            <person name="Stott M.B."/>
        </authorList>
    </citation>
    <scope>NUCLEOTIDE SEQUENCE [LARGE SCALE GENOMIC DNA]</scope>
    <source>
        <strain evidence="4">DSM 23976 / ICMP 18418 / T49</strain>
    </source>
</reference>
<dbReference type="STRING" id="454171.CP488_02344"/>
<evidence type="ECO:0000259" key="2">
    <source>
        <dbReference type="Pfam" id="PF22725"/>
    </source>
</evidence>
<dbReference type="OrthoDB" id="9815825at2"/>
<dbReference type="SUPFAM" id="SSF51735">
    <property type="entry name" value="NAD(P)-binding Rossmann-fold domains"/>
    <property type="match status" value="1"/>
</dbReference>
<protein>
    <submittedName>
        <fullName evidence="3">Predicted dehydrogenases and related proteins</fullName>
    </submittedName>
</protein>
<dbReference type="Gene3D" id="3.40.50.720">
    <property type="entry name" value="NAD(P)-binding Rossmann-like Domain"/>
    <property type="match status" value="1"/>
</dbReference>
<dbReference type="PATRIC" id="fig|1303518.3.peg.1804"/>
<organism evidence="3 4">
    <name type="scientific">Chthonomonas calidirosea (strain DSM 23976 / ICMP 18418 / T49)</name>
    <dbReference type="NCBI Taxonomy" id="1303518"/>
    <lineage>
        <taxon>Bacteria</taxon>
        <taxon>Bacillati</taxon>
        <taxon>Armatimonadota</taxon>
        <taxon>Chthonomonadia</taxon>
        <taxon>Chthonomonadales</taxon>
        <taxon>Chthonomonadaceae</taxon>
        <taxon>Chthonomonas</taxon>
    </lineage>
</organism>
<feature type="domain" description="GFO/IDH/MocA-like oxidoreductase" evidence="2">
    <location>
        <begin position="136"/>
        <end position="253"/>
    </location>
</feature>
<dbReference type="PANTHER" id="PTHR43377:SF1">
    <property type="entry name" value="BILIVERDIN REDUCTASE A"/>
    <property type="match status" value="1"/>
</dbReference>
<dbReference type="InterPro" id="IPR036291">
    <property type="entry name" value="NAD(P)-bd_dom_sf"/>
</dbReference>
<dbReference type="Proteomes" id="UP000014227">
    <property type="component" value="Chromosome I"/>
</dbReference>
<dbReference type="InParanoid" id="S0EV23"/>
<dbReference type="Gene3D" id="3.30.360.10">
    <property type="entry name" value="Dihydrodipicolinate Reductase, domain 2"/>
    <property type="match status" value="1"/>
</dbReference>
<dbReference type="HOGENOM" id="CLU_023194_1_3_0"/>
<keyword evidence="4" id="KW-1185">Reference proteome</keyword>
<gene>
    <name evidence="3" type="ORF">CCALI_01748</name>
</gene>
<dbReference type="eggNOG" id="COG0673">
    <property type="taxonomic scope" value="Bacteria"/>
</dbReference>
<name>S0EV23_CHTCT</name>
<evidence type="ECO:0000313" key="4">
    <source>
        <dbReference type="Proteomes" id="UP000014227"/>
    </source>
</evidence>
<proteinExistence type="predicted"/>
<accession>S0EV23</accession>
<dbReference type="InterPro" id="IPR055170">
    <property type="entry name" value="GFO_IDH_MocA-like_dom"/>
</dbReference>